<evidence type="ECO:0000313" key="1">
    <source>
        <dbReference type="EMBL" id="GBM50071.1"/>
    </source>
</evidence>
<keyword evidence="2" id="KW-1185">Reference proteome</keyword>
<dbReference type="Proteomes" id="UP000499080">
    <property type="component" value="Unassembled WGS sequence"/>
</dbReference>
<reference evidence="1 2" key="1">
    <citation type="journal article" date="2019" name="Sci. Rep.">
        <title>Orb-weaving spider Araneus ventricosus genome elucidates the spidroin gene catalogue.</title>
        <authorList>
            <person name="Kono N."/>
            <person name="Nakamura H."/>
            <person name="Ohtoshi R."/>
            <person name="Moran D.A.P."/>
            <person name="Shinohara A."/>
            <person name="Yoshida Y."/>
            <person name="Fujiwara M."/>
            <person name="Mori M."/>
            <person name="Tomita M."/>
            <person name="Arakawa K."/>
        </authorList>
    </citation>
    <scope>NUCLEOTIDE SEQUENCE [LARGE SCALE GENOMIC DNA]</scope>
</reference>
<feature type="non-terminal residue" evidence="1">
    <location>
        <position position="1"/>
    </location>
</feature>
<dbReference type="EMBL" id="BGPR01098694">
    <property type="protein sequence ID" value="GBM50071.1"/>
    <property type="molecule type" value="Genomic_DNA"/>
</dbReference>
<proteinExistence type="predicted"/>
<organism evidence="1 2">
    <name type="scientific">Araneus ventricosus</name>
    <name type="common">Orbweaver spider</name>
    <name type="synonym">Epeira ventricosa</name>
    <dbReference type="NCBI Taxonomy" id="182803"/>
    <lineage>
        <taxon>Eukaryota</taxon>
        <taxon>Metazoa</taxon>
        <taxon>Ecdysozoa</taxon>
        <taxon>Arthropoda</taxon>
        <taxon>Chelicerata</taxon>
        <taxon>Arachnida</taxon>
        <taxon>Araneae</taxon>
        <taxon>Araneomorphae</taxon>
        <taxon>Entelegynae</taxon>
        <taxon>Araneoidea</taxon>
        <taxon>Araneidae</taxon>
        <taxon>Araneus</taxon>
    </lineage>
</organism>
<sequence>YDVSAPEAMWRLIELSFSEKSHVDNHEVGRSLAKPTASSKKSAVIMLLQNLMSSKGLCRELYNKANSDKTKA</sequence>
<accession>A0A4Y2G9M5</accession>
<name>A0A4Y2G9M5_ARAVE</name>
<comment type="caution">
    <text evidence="1">The sequence shown here is derived from an EMBL/GenBank/DDBJ whole genome shotgun (WGS) entry which is preliminary data.</text>
</comment>
<dbReference type="AlphaFoldDB" id="A0A4Y2G9M5"/>
<evidence type="ECO:0000313" key="2">
    <source>
        <dbReference type="Proteomes" id="UP000499080"/>
    </source>
</evidence>
<gene>
    <name evidence="1" type="ORF">AVEN_70447_1</name>
</gene>
<protein>
    <submittedName>
        <fullName evidence="1">Uncharacterized protein</fullName>
    </submittedName>
</protein>